<evidence type="ECO:0000256" key="1">
    <source>
        <dbReference type="ARBA" id="ARBA00022723"/>
    </source>
</evidence>
<accession>A0A1S3IML8</accession>
<keyword evidence="3" id="KW-0106">Calcium</keyword>
<dbReference type="AlphaFoldDB" id="A0A1S3IML8"/>
<evidence type="ECO:0000259" key="4">
    <source>
        <dbReference type="PROSITE" id="PS50222"/>
    </source>
</evidence>
<feature type="domain" description="EF-hand" evidence="4">
    <location>
        <begin position="139"/>
        <end position="174"/>
    </location>
</feature>
<organism evidence="5 6">
    <name type="scientific">Lingula anatina</name>
    <name type="common">Brachiopod</name>
    <name type="synonym">Lingula unguis</name>
    <dbReference type="NCBI Taxonomy" id="7574"/>
    <lineage>
        <taxon>Eukaryota</taxon>
        <taxon>Metazoa</taxon>
        <taxon>Spiralia</taxon>
        <taxon>Lophotrochozoa</taxon>
        <taxon>Brachiopoda</taxon>
        <taxon>Linguliformea</taxon>
        <taxon>Lingulata</taxon>
        <taxon>Lingulida</taxon>
        <taxon>Linguloidea</taxon>
        <taxon>Lingulidae</taxon>
        <taxon>Lingula</taxon>
    </lineage>
</organism>
<dbReference type="PANTHER" id="PTHR10891">
    <property type="entry name" value="EF-HAND CALCIUM-BINDING DOMAIN CONTAINING PROTEIN"/>
    <property type="match status" value="1"/>
</dbReference>
<name>A0A1S3IML8_LINAN</name>
<proteinExistence type="predicted"/>
<dbReference type="STRING" id="7574.A0A1S3IML8"/>
<feature type="domain" description="EF-hand" evidence="4">
    <location>
        <begin position="13"/>
        <end position="48"/>
    </location>
</feature>
<evidence type="ECO:0000256" key="3">
    <source>
        <dbReference type="ARBA" id="ARBA00022837"/>
    </source>
</evidence>
<dbReference type="KEGG" id="lak:106165212"/>
<dbReference type="InterPro" id="IPR002048">
    <property type="entry name" value="EF_hand_dom"/>
</dbReference>
<protein>
    <submittedName>
        <fullName evidence="6 7">Uncharacterized protein LOC106165212</fullName>
    </submittedName>
</protein>
<dbReference type="InterPro" id="IPR011992">
    <property type="entry name" value="EF-hand-dom_pair"/>
</dbReference>
<evidence type="ECO:0000313" key="6">
    <source>
        <dbReference type="RefSeq" id="XP_013398779.1"/>
    </source>
</evidence>
<dbReference type="RefSeq" id="XP_013398779.1">
    <property type="nucleotide sequence ID" value="XM_013543325.2"/>
</dbReference>
<keyword evidence="5" id="KW-1185">Reference proteome</keyword>
<sequence>MPVEYPPLTGSEHWKRKMRTVFRALDSNHDGRLSREDMVLSGKRAAQYLGLNEDQTEAIVKLRLHIWKATIEKNPKGETAEEVTFDAFIQNRILAFNDMKARQELFSRVIPVEFNTMDTDGDGKISPKEHAAYFHSLNIPTEHSKKIFDVMDTNKNGYISVKEFGEAHRDFWLGEDPNSKYNEFLGPLVD</sequence>
<evidence type="ECO:0000313" key="7">
    <source>
        <dbReference type="RefSeq" id="XP_023933322.1"/>
    </source>
</evidence>
<dbReference type="RefSeq" id="XP_023933322.1">
    <property type="nucleotide sequence ID" value="XM_024077554.1"/>
</dbReference>
<dbReference type="PROSITE" id="PS00018">
    <property type="entry name" value="EF_HAND_1"/>
    <property type="match status" value="2"/>
</dbReference>
<keyword evidence="1" id="KW-0479">Metal-binding</keyword>
<dbReference type="Proteomes" id="UP000085678">
    <property type="component" value="Unplaced"/>
</dbReference>
<keyword evidence="2" id="KW-0677">Repeat</keyword>
<dbReference type="SUPFAM" id="SSF47473">
    <property type="entry name" value="EF-hand"/>
    <property type="match status" value="1"/>
</dbReference>
<evidence type="ECO:0000256" key="2">
    <source>
        <dbReference type="ARBA" id="ARBA00022737"/>
    </source>
</evidence>
<dbReference type="OrthoDB" id="6242242at2759"/>
<dbReference type="InterPro" id="IPR018247">
    <property type="entry name" value="EF_Hand_1_Ca_BS"/>
</dbReference>
<dbReference type="InterPro" id="IPR039647">
    <property type="entry name" value="EF_hand_pair_protein_CML-like"/>
</dbReference>
<dbReference type="CDD" id="cd00051">
    <property type="entry name" value="EFh"/>
    <property type="match status" value="1"/>
</dbReference>
<dbReference type="Pfam" id="PF13499">
    <property type="entry name" value="EF-hand_7"/>
    <property type="match status" value="1"/>
</dbReference>
<dbReference type="Gene3D" id="1.10.238.10">
    <property type="entry name" value="EF-hand"/>
    <property type="match status" value="1"/>
</dbReference>
<dbReference type="SMART" id="SM00054">
    <property type="entry name" value="EFh"/>
    <property type="match status" value="3"/>
</dbReference>
<dbReference type="PROSITE" id="PS50222">
    <property type="entry name" value="EF_HAND_2"/>
    <property type="match status" value="2"/>
</dbReference>
<reference evidence="6 7" key="1">
    <citation type="submission" date="2025-04" db="UniProtKB">
        <authorList>
            <consortium name="RefSeq"/>
        </authorList>
    </citation>
    <scope>IDENTIFICATION</scope>
    <source>
        <tissue evidence="6 7">Gonads</tissue>
    </source>
</reference>
<evidence type="ECO:0000313" key="5">
    <source>
        <dbReference type="Proteomes" id="UP000085678"/>
    </source>
</evidence>
<dbReference type="GO" id="GO:0005509">
    <property type="term" value="F:calcium ion binding"/>
    <property type="evidence" value="ECO:0007669"/>
    <property type="project" value="InterPro"/>
</dbReference>
<dbReference type="Pfam" id="PF13202">
    <property type="entry name" value="EF-hand_5"/>
    <property type="match status" value="1"/>
</dbReference>
<dbReference type="GeneID" id="106165212"/>
<gene>
    <name evidence="6 7" type="primary">LOC106165212</name>
</gene>